<dbReference type="InterPro" id="IPR012337">
    <property type="entry name" value="RNaseH-like_sf"/>
</dbReference>
<name>A0A9W7DBE9_9STRA</name>
<sequence length="148" mass="16962">MNKLADLAKKIGFTAEEIVQVQEQVARFIASKLKWAPEENTIFHRMPPLEWWTWVGVIQYPLLSLIAQMIFTIPTSSAAAERGWSIHGNIHTNRRDSLDNERTDMLEFITPITATSNTNPQSSSKHFLEMCMRRKVNDSGALRCRFGQ</sequence>
<feature type="domain" description="HAT C-terminal dimerisation" evidence="1">
    <location>
        <begin position="41"/>
        <end position="109"/>
    </location>
</feature>
<evidence type="ECO:0000313" key="2">
    <source>
        <dbReference type="EMBL" id="GMG17625.1"/>
    </source>
</evidence>
<evidence type="ECO:0000259" key="1">
    <source>
        <dbReference type="Pfam" id="PF05699"/>
    </source>
</evidence>
<dbReference type="InterPro" id="IPR008906">
    <property type="entry name" value="HATC_C_dom"/>
</dbReference>
<dbReference type="Proteomes" id="UP001165121">
    <property type="component" value="Unassembled WGS sequence"/>
</dbReference>
<reference evidence="2" key="1">
    <citation type="submission" date="2023-04" db="EMBL/GenBank/DDBJ databases">
        <title>Phytophthora fragariaefolia NBRC 109709.</title>
        <authorList>
            <person name="Ichikawa N."/>
            <person name="Sato H."/>
            <person name="Tonouchi N."/>
        </authorList>
    </citation>
    <scope>NUCLEOTIDE SEQUENCE</scope>
    <source>
        <strain evidence="2">NBRC 109709</strain>
    </source>
</reference>
<comment type="caution">
    <text evidence="2">The sequence shown here is derived from an EMBL/GenBank/DDBJ whole genome shotgun (WGS) entry which is preliminary data.</text>
</comment>
<accession>A0A9W7DBE9</accession>
<proteinExistence type="predicted"/>
<protein>
    <submittedName>
        <fullName evidence="2">Unnamed protein product</fullName>
    </submittedName>
</protein>
<dbReference type="EMBL" id="BSXT01019042">
    <property type="protein sequence ID" value="GMG17625.1"/>
    <property type="molecule type" value="Genomic_DNA"/>
</dbReference>
<dbReference type="OrthoDB" id="89655at2759"/>
<gene>
    <name evidence="2" type="ORF">Pfra01_003026300</name>
</gene>
<keyword evidence="3" id="KW-1185">Reference proteome</keyword>
<dbReference type="Pfam" id="PF05699">
    <property type="entry name" value="Dimer_Tnp_hAT"/>
    <property type="match status" value="1"/>
</dbReference>
<dbReference type="AlphaFoldDB" id="A0A9W7DBE9"/>
<dbReference type="SUPFAM" id="SSF53098">
    <property type="entry name" value="Ribonuclease H-like"/>
    <property type="match status" value="1"/>
</dbReference>
<dbReference type="GO" id="GO:0046983">
    <property type="term" value="F:protein dimerization activity"/>
    <property type="evidence" value="ECO:0007669"/>
    <property type="project" value="InterPro"/>
</dbReference>
<organism evidence="2 3">
    <name type="scientific">Phytophthora fragariaefolia</name>
    <dbReference type="NCBI Taxonomy" id="1490495"/>
    <lineage>
        <taxon>Eukaryota</taxon>
        <taxon>Sar</taxon>
        <taxon>Stramenopiles</taxon>
        <taxon>Oomycota</taxon>
        <taxon>Peronosporomycetes</taxon>
        <taxon>Peronosporales</taxon>
        <taxon>Peronosporaceae</taxon>
        <taxon>Phytophthora</taxon>
    </lineage>
</organism>
<evidence type="ECO:0000313" key="3">
    <source>
        <dbReference type="Proteomes" id="UP001165121"/>
    </source>
</evidence>